<dbReference type="PANTHER" id="PTHR39338">
    <property type="entry name" value="BLL5662 PROTEIN-RELATED"/>
    <property type="match status" value="1"/>
</dbReference>
<evidence type="ECO:0008006" key="3">
    <source>
        <dbReference type="Google" id="ProtNLM"/>
    </source>
</evidence>
<organism evidence="1 2">
    <name type="scientific">Ekhidna lutea</name>
    <dbReference type="NCBI Taxonomy" id="447679"/>
    <lineage>
        <taxon>Bacteria</taxon>
        <taxon>Pseudomonadati</taxon>
        <taxon>Bacteroidota</taxon>
        <taxon>Cytophagia</taxon>
        <taxon>Cytophagales</taxon>
        <taxon>Reichenbachiellaceae</taxon>
        <taxon>Ekhidna</taxon>
    </lineage>
</organism>
<protein>
    <recommendedName>
        <fullName evidence="3">VWA domain containing CoxE-like protein</fullName>
    </recommendedName>
</protein>
<evidence type="ECO:0000313" key="1">
    <source>
        <dbReference type="EMBL" id="SNS86810.1"/>
    </source>
</evidence>
<keyword evidence="2" id="KW-1185">Reference proteome</keyword>
<accession>A0A239HZL1</accession>
<evidence type="ECO:0000313" key="2">
    <source>
        <dbReference type="Proteomes" id="UP000198393"/>
    </source>
</evidence>
<dbReference type="AlphaFoldDB" id="A0A239HZL1"/>
<reference evidence="1 2" key="1">
    <citation type="submission" date="2017-06" db="EMBL/GenBank/DDBJ databases">
        <authorList>
            <person name="Kim H.J."/>
            <person name="Triplett B.A."/>
        </authorList>
    </citation>
    <scope>NUCLEOTIDE SEQUENCE [LARGE SCALE GENOMIC DNA]</scope>
    <source>
        <strain evidence="1 2">DSM 19307</strain>
    </source>
</reference>
<dbReference type="EMBL" id="FZPD01000002">
    <property type="protein sequence ID" value="SNS86810.1"/>
    <property type="molecule type" value="Genomic_DNA"/>
</dbReference>
<gene>
    <name evidence="1" type="ORF">SAMN05421640_1596</name>
</gene>
<dbReference type="PANTHER" id="PTHR39338:SF7">
    <property type="entry name" value="BLL6692 PROTEIN"/>
    <property type="match status" value="1"/>
</dbReference>
<dbReference type="Proteomes" id="UP000198393">
    <property type="component" value="Unassembled WGS sequence"/>
</dbReference>
<name>A0A239HZL1_EKHLU</name>
<dbReference type="RefSeq" id="WP_089356314.1">
    <property type="nucleotide sequence ID" value="NZ_FZPD01000002.1"/>
</dbReference>
<sequence>MLSSLPSSFRKHGLQADVRTLLILRKAMQKGLVKTLGDLHNALKGIVVKEPADIGPFTKAYYEYFLHVPIAPGQTLEDAILRSETFQKWKTQYIDEADKEVDLSEEELVNTFLDQVHLTSYDIKEVIDGKEIWDKDNPDLEDEDPQEIDGQPAERVLDKMADYSDLTLEELLERMEKVKDQQRTNHSGGSHWIGTGGISPYGHGGAAKNGIRVGGQGGGRMARKVIGDKNYFPIDRDAILNDNNVDAALASIKGVIEESAIEKLDVPHTIKSGLKRGGLFIPELTSEKNEELKIIVLIDNGGYSMAPYVRTVQQLFRKMKTRFAHDLEVYYFHNTIYDRVWIDERRSTYITVEKLLMHSKDYRVFFIGDSAMAPYELSALSIRNIQAIVKKFKKSVWLNPEPLKYWPGTYTIQAMKQIVPMFPLTPHGIERAVREMNSKSTEG</sequence>
<dbReference type="OrthoDB" id="9764216at2"/>
<proteinExistence type="predicted"/>